<evidence type="ECO:0000313" key="11">
    <source>
        <dbReference type="EMBL" id="KAB1211235.1"/>
    </source>
</evidence>
<evidence type="ECO:0000256" key="4">
    <source>
        <dbReference type="ARBA" id="ARBA00023180"/>
    </source>
</evidence>
<dbReference type="PANTHER" id="PTHR33138:SF11">
    <property type="entry name" value="KINASE-LIKE PROTEIN"/>
    <property type="match status" value="1"/>
</dbReference>
<dbReference type="EMBL" id="RXIC02000024">
    <property type="protein sequence ID" value="KAB1211235.1"/>
    <property type="molecule type" value="Genomic_DNA"/>
</dbReference>
<organism evidence="11 12">
    <name type="scientific">Morella rubra</name>
    <name type="common">Chinese bayberry</name>
    <dbReference type="NCBI Taxonomy" id="262757"/>
    <lineage>
        <taxon>Eukaryota</taxon>
        <taxon>Viridiplantae</taxon>
        <taxon>Streptophyta</taxon>
        <taxon>Embryophyta</taxon>
        <taxon>Tracheophyta</taxon>
        <taxon>Spermatophyta</taxon>
        <taxon>Magnoliopsida</taxon>
        <taxon>eudicotyledons</taxon>
        <taxon>Gunneridae</taxon>
        <taxon>Pentapetalae</taxon>
        <taxon>rosids</taxon>
        <taxon>fabids</taxon>
        <taxon>Fagales</taxon>
        <taxon>Myricaceae</taxon>
        <taxon>Morella</taxon>
    </lineage>
</organism>
<evidence type="ECO:0000313" key="12">
    <source>
        <dbReference type="Proteomes" id="UP000516437"/>
    </source>
</evidence>
<dbReference type="OrthoDB" id="1507006at2759"/>
<name>A0A6A1VFB4_9ROSI</name>
<feature type="signal peptide" evidence="8">
    <location>
        <begin position="1"/>
        <end position="30"/>
    </location>
</feature>
<gene>
    <name evidence="11" type="ORF">CJ030_MR6G021575</name>
</gene>
<reference evidence="11 12" key="1">
    <citation type="journal article" date="2019" name="Plant Biotechnol. J.">
        <title>The red bayberry genome and genetic basis of sex determination.</title>
        <authorList>
            <person name="Jia H.M."/>
            <person name="Jia H.J."/>
            <person name="Cai Q.L."/>
            <person name="Wang Y."/>
            <person name="Zhao H.B."/>
            <person name="Yang W.F."/>
            <person name="Wang G.Y."/>
            <person name="Li Y.H."/>
            <person name="Zhan D.L."/>
            <person name="Shen Y.T."/>
            <person name="Niu Q.F."/>
            <person name="Chang L."/>
            <person name="Qiu J."/>
            <person name="Zhao L."/>
            <person name="Xie H.B."/>
            <person name="Fu W.Y."/>
            <person name="Jin J."/>
            <person name="Li X.W."/>
            <person name="Jiao Y."/>
            <person name="Zhou C.C."/>
            <person name="Tu T."/>
            <person name="Chai C.Y."/>
            <person name="Gao J.L."/>
            <person name="Fan L.J."/>
            <person name="van de Weg E."/>
            <person name="Wang J.Y."/>
            <person name="Gao Z.S."/>
        </authorList>
    </citation>
    <scope>NUCLEOTIDE SEQUENCE [LARGE SCALE GENOMIC DNA]</scope>
    <source>
        <tissue evidence="11">Leaves</tissue>
    </source>
</reference>
<accession>A0A6A1VFB4</accession>
<evidence type="ECO:0000256" key="7">
    <source>
        <dbReference type="SAM" id="MobiDB-lite"/>
    </source>
</evidence>
<evidence type="ECO:0000256" key="6">
    <source>
        <dbReference type="ARBA" id="ARBA00048679"/>
    </source>
</evidence>
<comment type="catalytic activity">
    <reaction evidence="5">
        <text>L-threonyl-[protein] + ATP = O-phospho-L-threonyl-[protein] + ADP + H(+)</text>
        <dbReference type="Rhea" id="RHEA:46608"/>
        <dbReference type="Rhea" id="RHEA-COMP:11060"/>
        <dbReference type="Rhea" id="RHEA-COMP:11605"/>
        <dbReference type="ChEBI" id="CHEBI:15378"/>
        <dbReference type="ChEBI" id="CHEBI:30013"/>
        <dbReference type="ChEBI" id="CHEBI:30616"/>
        <dbReference type="ChEBI" id="CHEBI:61977"/>
        <dbReference type="ChEBI" id="CHEBI:456216"/>
        <dbReference type="EC" id="2.7.11.1"/>
    </reaction>
</comment>
<dbReference type="GO" id="GO:0030247">
    <property type="term" value="F:polysaccharide binding"/>
    <property type="evidence" value="ECO:0007669"/>
    <property type="project" value="InterPro"/>
</dbReference>
<sequence length="264" mass="28613">MNSWLPLQSPFPVLLFFMLLVLVEVPGSFCFYDWYSTCNNRFSCGEITNVGYPFWGDGRPDGCGNPDLKLNCDRNITTIGIKGVLYRVLAVNTGNKILKIARQDYLNGICSPDLVDTTLDPQFFDYGLGYGNITLFYGCPVEAQFSCSINGFTNKGGFIQVGAQGPGLCSASVVLPFPLANYKDIANWLLVEGVIKSGFDVQWKEDTAACNACIASKGVCGYDLSTNQTTCFCPNQPPYGSKTCPSSPAARTPQASPSKPGAYL</sequence>
<evidence type="ECO:0000259" key="9">
    <source>
        <dbReference type="Pfam" id="PF13947"/>
    </source>
</evidence>
<dbReference type="InterPro" id="IPR032872">
    <property type="entry name" value="WAK_assoc_C"/>
</dbReference>
<protein>
    <recommendedName>
        <fullName evidence="2">non-specific serine/threonine protein kinase</fullName>
        <ecNumber evidence="2">2.7.11.1</ecNumber>
    </recommendedName>
</protein>
<dbReference type="Proteomes" id="UP000516437">
    <property type="component" value="Chromosome 6"/>
</dbReference>
<evidence type="ECO:0000256" key="5">
    <source>
        <dbReference type="ARBA" id="ARBA00047899"/>
    </source>
</evidence>
<dbReference type="GO" id="GO:0004674">
    <property type="term" value="F:protein serine/threonine kinase activity"/>
    <property type="evidence" value="ECO:0007669"/>
    <property type="project" value="UniProtKB-EC"/>
</dbReference>
<keyword evidence="12" id="KW-1185">Reference proteome</keyword>
<proteinExistence type="predicted"/>
<dbReference type="AlphaFoldDB" id="A0A6A1VFB4"/>
<dbReference type="InterPro" id="IPR025287">
    <property type="entry name" value="WAK_GUB"/>
</dbReference>
<feature type="domain" description="Wall-associated receptor kinase galacturonan-binding" evidence="9">
    <location>
        <begin position="38"/>
        <end position="102"/>
    </location>
</feature>
<evidence type="ECO:0000256" key="2">
    <source>
        <dbReference type="ARBA" id="ARBA00012513"/>
    </source>
</evidence>
<dbReference type="EC" id="2.7.11.1" evidence="2"/>
<feature type="domain" description="Wall-associated receptor kinase C-terminal" evidence="10">
    <location>
        <begin position="166"/>
        <end position="235"/>
    </location>
</feature>
<dbReference type="Pfam" id="PF14380">
    <property type="entry name" value="WAK_assoc"/>
    <property type="match status" value="1"/>
</dbReference>
<feature type="chain" id="PRO_5025389365" description="non-specific serine/threonine protein kinase" evidence="8">
    <location>
        <begin position="31"/>
        <end position="264"/>
    </location>
</feature>
<evidence type="ECO:0000256" key="3">
    <source>
        <dbReference type="ARBA" id="ARBA00022729"/>
    </source>
</evidence>
<dbReference type="GO" id="GO:0016020">
    <property type="term" value="C:membrane"/>
    <property type="evidence" value="ECO:0007669"/>
    <property type="project" value="UniProtKB-SubCell"/>
</dbReference>
<evidence type="ECO:0000256" key="8">
    <source>
        <dbReference type="SAM" id="SignalP"/>
    </source>
</evidence>
<comment type="caution">
    <text evidence="11">The sequence shown here is derived from an EMBL/GenBank/DDBJ whole genome shotgun (WGS) entry which is preliminary data.</text>
</comment>
<dbReference type="Pfam" id="PF13947">
    <property type="entry name" value="GUB_WAK_bind"/>
    <property type="match status" value="1"/>
</dbReference>
<evidence type="ECO:0000256" key="1">
    <source>
        <dbReference type="ARBA" id="ARBA00004167"/>
    </source>
</evidence>
<keyword evidence="4" id="KW-0325">Glycoprotein</keyword>
<feature type="region of interest" description="Disordered" evidence="7">
    <location>
        <begin position="242"/>
        <end position="264"/>
    </location>
</feature>
<comment type="catalytic activity">
    <reaction evidence="6">
        <text>L-seryl-[protein] + ATP = O-phospho-L-seryl-[protein] + ADP + H(+)</text>
        <dbReference type="Rhea" id="RHEA:17989"/>
        <dbReference type="Rhea" id="RHEA-COMP:9863"/>
        <dbReference type="Rhea" id="RHEA-COMP:11604"/>
        <dbReference type="ChEBI" id="CHEBI:15378"/>
        <dbReference type="ChEBI" id="CHEBI:29999"/>
        <dbReference type="ChEBI" id="CHEBI:30616"/>
        <dbReference type="ChEBI" id="CHEBI:83421"/>
        <dbReference type="ChEBI" id="CHEBI:456216"/>
        <dbReference type="EC" id="2.7.11.1"/>
    </reaction>
</comment>
<dbReference type="PANTHER" id="PTHR33138">
    <property type="entry name" value="OS01G0690200 PROTEIN"/>
    <property type="match status" value="1"/>
</dbReference>
<keyword evidence="3 8" id="KW-0732">Signal</keyword>
<evidence type="ECO:0000259" key="10">
    <source>
        <dbReference type="Pfam" id="PF14380"/>
    </source>
</evidence>
<comment type="subcellular location">
    <subcellularLocation>
        <location evidence="1">Membrane</location>
        <topology evidence="1">Single-pass membrane protein</topology>
    </subcellularLocation>
</comment>